<dbReference type="InterPro" id="IPR019340">
    <property type="entry name" value="Histone_AcTrfase_su3"/>
</dbReference>
<comment type="caution">
    <text evidence="7">The sequence shown here is derived from an EMBL/GenBank/DDBJ whole genome shotgun (WGS) entry which is preliminary data.</text>
</comment>
<organism evidence="7 8">
    <name type="scientific">Paramicrosporidium saccamoebae</name>
    <dbReference type="NCBI Taxonomy" id="1246581"/>
    <lineage>
        <taxon>Eukaryota</taxon>
        <taxon>Fungi</taxon>
        <taxon>Fungi incertae sedis</taxon>
        <taxon>Cryptomycota</taxon>
        <taxon>Cryptomycota incertae sedis</taxon>
        <taxon>Paramicrosporidium</taxon>
    </lineage>
</organism>
<proteinExistence type="inferred from homology"/>
<dbReference type="GO" id="GO:0005634">
    <property type="term" value="C:nucleus"/>
    <property type="evidence" value="ECO:0007669"/>
    <property type="project" value="UniProtKB-SubCell"/>
</dbReference>
<comment type="similarity">
    <text evidence="2">Belongs to the NGG1 family.</text>
</comment>
<keyword evidence="3" id="KW-0805">Transcription regulation</keyword>
<feature type="region of interest" description="Disordered" evidence="6">
    <location>
        <begin position="411"/>
        <end position="459"/>
    </location>
</feature>
<feature type="region of interest" description="Disordered" evidence="6">
    <location>
        <begin position="35"/>
        <end position="69"/>
    </location>
</feature>
<evidence type="ECO:0000256" key="3">
    <source>
        <dbReference type="ARBA" id="ARBA00023015"/>
    </source>
</evidence>
<dbReference type="GO" id="GO:0003713">
    <property type="term" value="F:transcription coactivator activity"/>
    <property type="evidence" value="ECO:0007669"/>
    <property type="project" value="TreeGrafter"/>
</dbReference>
<reference evidence="7 8" key="1">
    <citation type="submission" date="2016-10" db="EMBL/GenBank/DDBJ databases">
        <title>The genome of Paramicrosporidium saccamoebae is the missing link in understanding Cryptomycota and Microsporidia evolution.</title>
        <authorList>
            <person name="Quandt C.A."/>
            <person name="Beaudet D."/>
            <person name="Corsaro D."/>
            <person name="Michel R."/>
            <person name="Corradi N."/>
            <person name="James T."/>
        </authorList>
    </citation>
    <scope>NUCLEOTIDE SEQUENCE [LARGE SCALE GENOMIC DNA]</scope>
    <source>
        <strain evidence="7 8">KSL3</strain>
    </source>
</reference>
<dbReference type="GO" id="GO:0006357">
    <property type="term" value="P:regulation of transcription by RNA polymerase II"/>
    <property type="evidence" value="ECO:0007669"/>
    <property type="project" value="TreeGrafter"/>
</dbReference>
<feature type="compositionally biased region" description="Basic residues" evidence="6">
    <location>
        <begin position="298"/>
        <end position="310"/>
    </location>
</feature>
<name>A0A2H9TJW2_9FUNG</name>
<keyword evidence="4" id="KW-0804">Transcription</keyword>
<keyword evidence="8" id="KW-1185">Reference proteome</keyword>
<dbReference type="Proteomes" id="UP000240830">
    <property type="component" value="Unassembled WGS sequence"/>
</dbReference>
<dbReference type="PANTHER" id="PTHR13556:SF2">
    <property type="entry name" value="TRANSCRIPTIONAL ADAPTER 3"/>
    <property type="match status" value="1"/>
</dbReference>
<evidence type="ECO:0000313" key="8">
    <source>
        <dbReference type="Proteomes" id="UP000240830"/>
    </source>
</evidence>
<gene>
    <name evidence="7" type="ORF">PSACC_02169</name>
</gene>
<evidence type="ECO:0000256" key="5">
    <source>
        <dbReference type="ARBA" id="ARBA00023242"/>
    </source>
</evidence>
<evidence type="ECO:0000256" key="4">
    <source>
        <dbReference type="ARBA" id="ARBA00023163"/>
    </source>
</evidence>
<dbReference type="Pfam" id="PF10198">
    <property type="entry name" value="Ada3"/>
    <property type="match status" value="1"/>
</dbReference>
<evidence type="ECO:0000256" key="1">
    <source>
        <dbReference type="ARBA" id="ARBA00004123"/>
    </source>
</evidence>
<dbReference type="EMBL" id="MTSL01000149">
    <property type="protein sequence ID" value="PJF18026.1"/>
    <property type="molecule type" value="Genomic_DNA"/>
</dbReference>
<accession>A0A2H9TJW2</accession>
<dbReference type="STRING" id="1246581.A0A2H9TJW2"/>
<feature type="region of interest" description="Disordered" evidence="6">
    <location>
        <begin position="171"/>
        <end position="205"/>
    </location>
</feature>
<evidence type="ECO:0000256" key="2">
    <source>
        <dbReference type="ARBA" id="ARBA00005330"/>
    </source>
</evidence>
<evidence type="ECO:0000313" key="7">
    <source>
        <dbReference type="EMBL" id="PJF18026.1"/>
    </source>
</evidence>
<sequence>MNSFRFRVLLIYRPRLEEEVKPVLPLRIKLVDDKSKPITPPAPRSGTGSKNLSRMMSRPSEATAETKARTAVSQTPITVFWNYMEPFFKSVDENDLRVLDDTSKFIDPAPFTIPPLGRHYEEHWREAYGYTVHGRSTRRRPIQNGADAEANSPPRVASLRERLLAMLIEENLTVPETSENGGTGDSTPPDEISQEQSASPPPLETLKGINFVHVDERIRQELSQSGLCSFVPKVDYQEDDEICAEMRTLQRRLRNQVCLNHYRKRKLAELVRTKLPSQEFYTLLGEIDKQIEQAYSKRSRVQKQQKKKKVSVTTPSPSPVNTPMEPIPLVETRQKLLAAFSDIIPSQREFLASSAPAALFNAADEAKVLQYAHDSGNWLPIPEQSLHHVKLAKQPAHPVFPALERQRQSLTALERERQSSTVSDRERQPSAVSEREMQSSTVSERERQSSIVFETPTPL</sequence>
<dbReference type="PANTHER" id="PTHR13556">
    <property type="entry name" value="TRANSCRIPTIONAL ADAPTER 3-RELATED"/>
    <property type="match status" value="1"/>
</dbReference>
<evidence type="ECO:0000256" key="6">
    <source>
        <dbReference type="SAM" id="MobiDB-lite"/>
    </source>
</evidence>
<dbReference type="GO" id="GO:0000124">
    <property type="term" value="C:SAGA complex"/>
    <property type="evidence" value="ECO:0007669"/>
    <property type="project" value="TreeGrafter"/>
</dbReference>
<comment type="subcellular location">
    <subcellularLocation>
        <location evidence="1">Nucleus</location>
    </subcellularLocation>
</comment>
<feature type="compositionally biased region" description="Basic and acidic residues" evidence="6">
    <location>
        <begin position="413"/>
        <end position="448"/>
    </location>
</feature>
<dbReference type="AlphaFoldDB" id="A0A2H9TJW2"/>
<protein>
    <submittedName>
        <fullName evidence="7">Uncharacterized protein</fullName>
    </submittedName>
</protein>
<keyword evidence="5" id="KW-0539">Nucleus</keyword>
<feature type="region of interest" description="Disordered" evidence="6">
    <location>
        <begin position="298"/>
        <end position="325"/>
    </location>
</feature>
<dbReference type="OrthoDB" id="1232at2759"/>